<dbReference type="SUPFAM" id="SSF50729">
    <property type="entry name" value="PH domain-like"/>
    <property type="match status" value="1"/>
</dbReference>
<dbReference type="InterPro" id="IPR043324">
    <property type="entry name" value="PH_PLEKHG1_G2_G3"/>
</dbReference>
<reference evidence="5" key="1">
    <citation type="submission" date="2025-08" db="UniProtKB">
        <authorList>
            <consortium name="Ensembl"/>
        </authorList>
    </citation>
    <scope>IDENTIFICATION</scope>
</reference>
<keyword evidence="1" id="KW-0597">Phosphoprotein</keyword>
<dbReference type="CDD" id="cd00160">
    <property type="entry name" value="RhoGEF"/>
    <property type="match status" value="1"/>
</dbReference>
<feature type="compositionally biased region" description="Acidic residues" evidence="2">
    <location>
        <begin position="618"/>
        <end position="631"/>
    </location>
</feature>
<dbReference type="InterPro" id="IPR011993">
    <property type="entry name" value="PH-like_dom_sf"/>
</dbReference>
<dbReference type="PANTHER" id="PTHR45924:SF4">
    <property type="entry name" value="PLECKSTRIN HOMOLOGY DOMAIN-CONTAINING FAMILY G MEMBER 3"/>
    <property type="match status" value="1"/>
</dbReference>
<feature type="region of interest" description="Disordered" evidence="2">
    <location>
        <begin position="1"/>
        <end position="40"/>
    </location>
</feature>
<organism evidence="5 6">
    <name type="scientific">Cyprinus carpio</name>
    <name type="common">Common carp</name>
    <dbReference type="NCBI Taxonomy" id="7962"/>
    <lineage>
        <taxon>Eukaryota</taxon>
        <taxon>Metazoa</taxon>
        <taxon>Chordata</taxon>
        <taxon>Craniata</taxon>
        <taxon>Vertebrata</taxon>
        <taxon>Euteleostomi</taxon>
        <taxon>Actinopterygii</taxon>
        <taxon>Neopterygii</taxon>
        <taxon>Teleostei</taxon>
        <taxon>Ostariophysi</taxon>
        <taxon>Cypriniformes</taxon>
        <taxon>Cyprinidae</taxon>
        <taxon>Cyprininae</taxon>
        <taxon>Cyprinus</taxon>
    </lineage>
</organism>
<dbReference type="GO" id="GO:2000114">
    <property type="term" value="P:regulation of establishment of cell polarity"/>
    <property type="evidence" value="ECO:0007669"/>
    <property type="project" value="TreeGrafter"/>
</dbReference>
<dbReference type="GO" id="GO:0031267">
    <property type="term" value="F:small GTPase binding"/>
    <property type="evidence" value="ECO:0007669"/>
    <property type="project" value="TreeGrafter"/>
</dbReference>
<dbReference type="PANTHER" id="PTHR45924">
    <property type="entry name" value="FI17866P1"/>
    <property type="match status" value="1"/>
</dbReference>
<dbReference type="GO" id="GO:0005829">
    <property type="term" value="C:cytosol"/>
    <property type="evidence" value="ECO:0007669"/>
    <property type="project" value="UniProtKB-ARBA"/>
</dbReference>
<feature type="compositionally biased region" description="Polar residues" evidence="2">
    <location>
        <begin position="20"/>
        <end position="40"/>
    </location>
</feature>
<feature type="compositionally biased region" description="Polar residues" evidence="2">
    <location>
        <begin position="486"/>
        <end position="495"/>
    </location>
</feature>
<dbReference type="GO" id="GO:0005085">
    <property type="term" value="F:guanyl-nucleotide exchange factor activity"/>
    <property type="evidence" value="ECO:0007669"/>
    <property type="project" value="InterPro"/>
</dbReference>
<dbReference type="SUPFAM" id="SSF48065">
    <property type="entry name" value="DBL homology domain (DH-domain)"/>
    <property type="match status" value="1"/>
</dbReference>
<feature type="compositionally biased region" description="Basic and acidic residues" evidence="2">
    <location>
        <begin position="594"/>
        <end position="609"/>
    </location>
</feature>
<feature type="compositionally biased region" description="Low complexity" evidence="2">
    <location>
        <begin position="1117"/>
        <end position="1127"/>
    </location>
</feature>
<protein>
    <submittedName>
        <fullName evidence="5">Uncharacterized protein</fullName>
    </submittedName>
</protein>
<dbReference type="InterPro" id="IPR035899">
    <property type="entry name" value="DBL_dom_sf"/>
</dbReference>
<feature type="region of interest" description="Disordered" evidence="2">
    <location>
        <begin position="575"/>
        <end position="641"/>
    </location>
</feature>
<accession>A0A8C1TEQ5</accession>
<dbReference type="Pfam" id="PF00621">
    <property type="entry name" value="RhoGEF"/>
    <property type="match status" value="1"/>
</dbReference>
<dbReference type="PROSITE" id="PS50010">
    <property type="entry name" value="DH_2"/>
    <property type="match status" value="1"/>
</dbReference>
<sequence>MPEKSHSTAHDVPMGEESPRLSTASVGSNDRASTATLSDCSEFTEVQRPVSVVSNISSGSGSSREDVLLSGIPSAGVPIDDNVDLELTAAADPDETQGTSLTQATTPFLQQNSSNTVNNNNNSSSASNSFSPFAASTMAPNPGLTYLDRVIMEIIETERMYVRDLRSIVEDYLAHIIDTGDLPIKPEQVCALFGNIEDIYEFNSELLQSLDMCDNDPVAIARCFVIKREYFDIYTQYCTNYPNSVAALTDCMRNKTLAKFFRERQAALKRSLPLGSYLLKPVQRILKYHLLLQEIAKHFDPEEEGYEVVEEAIYTMTGVAWYINDMKRKHEHAVRLQEVQSLLINWKGPDLTTYGELVLEGTFRVQRAKNERTFFLFDRMLLITKRRGEHYVYKTHISCSTLMLIESAKDSLCFSVTHYKHPKQPHSVQAKTVEEKKLWAHHIKRLILENHQAVIPQKAKEAILEMDSIYKKYRYSPERLKKSVSCQSEEFSNSRQGRRQSEPSKEILKNTEVILKEEGGCEDTGDSFKGENDPSVKQLEANLKDEKYISEQDKSQNLEITSCWGSTEKLKPDVFCDPESKEMDKQVPDIQDLESARDKDDQKGSKEEASSLLQQEDTPGDSSEEEEDVEEKPDSSSILPSSVLDKASAIAEHFVCNARRSSVSTEEMRSLGCVSPHLPSRTGSTVSLGDSHERQHHLAGTCSESHGVPLTQEALASANFMIGSSGEDSLFDSDQSIYRRRDSVLSRQDQLLIDKIRSYYENAEHQDATFSLKRRESLTYIPSGLVRNSVSRLNSIPKDKGLAQEKTTSTSGPVIAHNSLTESLLVTSALSKTNANPATLEQPVVTASTDFSRHDRNGDLFDSDIDGSIKPQSIDGSHEEEVFRPSSEMIKVWQDMEKEVTRCHGDLKTLRPREIPYFKGTSPSLSRKDPNQRRKTESKGNDGLIMFEESDLSTIREESSTPLAFKEKENHAASENDAIRPRQWDIEGRPLRALAPRVIQLRAETKDEIDTGAQSAEDADSSQNKVFHLARKFSQRIKYTQPMLRQRSQESGDTCFAKRNLLSVVEEKPEKEAKVKADLMLFMAPNDQPDYDGGQKAQVMTPSPDHTSYSVSSPKVLSPHLSHSRSPLSPPPESFNWPDVRELCSKYAHLGSSSAPPPVGKSRSVEERMFDGSSRRRSSCSSSRLVTSNGSTDSSVYKFYPGTGEPGELLTRTQRAGSLDQKLGSLYLSDLQSLQSKNASSGFYISAQATLPNEKNIIVVEKVPEVTPPVEMDQSTKECKKQEMTTDVTDDSYVLIRSPTSREKISIMAVIDRCRAYQESEEYRLREDGGSKAEQLPKIDRCKKTEKASSCNEHLDNAVKNALDSGEKADSSQHSVVKNLREKFQNIR</sequence>
<dbReference type="InterPro" id="IPR000219">
    <property type="entry name" value="DH_dom"/>
</dbReference>
<name>A0A8C1TEQ5_CYPCA</name>
<dbReference type="InterPro" id="IPR001849">
    <property type="entry name" value="PH_domain"/>
</dbReference>
<dbReference type="Gene3D" id="1.20.900.10">
    <property type="entry name" value="Dbl homology (DH) domain"/>
    <property type="match status" value="1"/>
</dbReference>
<feature type="compositionally biased region" description="Basic and acidic residues" evidence="2">
    <location>
        <begin position="575"/>
        <end position="587"/>
    </location>
</feature>
<feature type="domain" description="PH" evidence="3">
    <location>
        <begin position="350"/>
        <end position="448"/>
    </location>
</feature>
<feature type="compositionally biased region" description="Low complexity" evidence="2">
    <location>
        <begin position="112"/>
        <end position="128"/>
    </location>
</feature>
<evidence type="ECO:0000256" key="1">
    <source>
        <dbReference type="ARBA" id="ARBA00022553"/>
    </source>
</evidence>
<feature type="region of interest" description="Disordered" evidence="2">
    <location>
        <begin position="1086"/>
        <end position="1133"/>
    </location>
</feature>
<dbReference type="Proteomes" id="UP000694700">
    <property type="component" value="Unplaced"/>
</dbReference>
<dbReference type="FunFam" id="1.20.900.10:FF:000019">
    <property type="entry name" value="Pleckstrin homology domain-containing family G member 1"/>
    <property type="match status" value="1"/>
</dbReference>
<dbReference type="PROSITE" id="PS50003">
    <property type="entry name" value="PH_DOMAIN"/>
    <property type="match status" value="1"/>
</dbReference>
<dbReference type="Pfam" id="PF22697">
    <property type="entry name" value="SOS1_NGEF_PH"/>
    <property type="match status" value="1"/>
</dbReference>
<evidence type="ECO:0000256" key="2">
    <source>
        <dbReference type="SAM" id="MobiDB-lite"/>
    </source>
</evidence>
<dbReference type="SMART" id="SM00233">
    <property type="entry name" value="PH"/>
    <property type="match status" value="1"/>
</dbReference>
<feature type="region of interest" description="Disordered" evidence="2">
    <location>
        <begin position="913"/>
        <end position="942"/>
    </location>
</feature>
<feature type="compositionally biased region" description="Basic and acidic residues" evidence="2">
    <location>
        <begin position="499"/>
        <end position="508"/>
    </location>
</feature>
<evidence type="ECO:0000259" key="3">
    <source>
        <dbReference type="PROSITE" id="PS50003"/>
    </source>
</evidence>
<feature type="region of interest" description="Disordered" evidence="2">
    <location>
        <begin position="1364"/>
        <end position="1388"/>
    </location>
</feature>
<evidence type="ECO:0000313" key="5">
    <source>
        <dbReference type="Ensembl" id="ENSCCRP00015021286.1"/>
    </source>
</evidence>
<dbReference type="CDD" id="cd13243">
    <property type="entry name" value="PH_PLEKHG1_G2_G3"/>
    <property type="match status" value="1"/>
</dbReference>
<feature type="region of interest" description="Disordered" evidence="2">
    <location>
        <begin position="486"/>
        <end position="508"/>
    </location>
</feature>
<feature type="region of interest" description="Disordered" evidence="2">
    <location>
        <begin position="107"/>
        <end position="128"/>
    </location>
</feature>
<evidence type="ECO:0000259" key="4">
    <source>
        <dbReference type="PROSITE" id="PS50010"/>
    </source>
</evidence>
<feature type="domain" description="DH" evidence="4">
    <location>
        <begin position="146"/>
        <end position="326"/>
    </location>
</feature>
<dbReference type="Ensembl" id="ENSCCRT00015022062.1">
    <property type="protein sequence ID" value="ENSCCRP00015021286.1"/>
    <property type="gene ID" value="ENSCCRG00015009201.1"/>
</dbReference>
<feature type="compositionally biased region" description="Basic and acidic residues" evidence="2">
    <location>
        <begin position="1163"/>
        <end position="1174"/>
    </location>
</feature>
<feature type="region of interest" description="Disordered" evidence="2">
    <location>
        <begin position="855"/>
        <end position="881"/>
    </location>
</feature>
<proteinExistence type="predicted"/>
<feature type="compositionally biased region" description="Basic and acidic residues" evidence="2">
    <location>
        <begin position="1379"/>
        <end position="1388"/>
    </location>
</feature>
<feature type="region of interest" description="Disordered" evidence="2">
    <location>
        <begin position="1148"/>
        <end position="1189"/>
    </location>
</feature>
<dbReference type="Gene3D" id="2.30.29.30">
    <property type="entry name" value="Pleckstrin-homology domain (PH domain)/Phosphotyrosine-binding domain (PTB)"/>
    <property type="match status" value="1"/>
</dbReference>
<dbReference type="InterPro" id="IPR055251">
    <property type="entry name" value="SOS1_NGEF_PH"/>
</dbReference>
<evidence type="ECO:0000313" key="6">
    <source>
        <dbReference type="Proteomes" id="UP000694700"/>
    </source>
</evidence>
<feature type="compositionally biased region" description="Basic and acidic residues" evidence="2">
    <location>
        <begin position="926"/>
        <end position="940"/>
    </location>
</feature>
<dbReference type="SMART" id="SM00325">
    <property type="entry name" value="RhoGEF"/>
    <property type="match status" value="1"/>
</dbReference>
<feature type="compositionally biased region" description="Polar residues" evidence="2">
    <location>
        <begin position="1098"/>
        <end position="1115"/>
    </location>
</feature>